<dbReference type="PROSITE" id="PS50893">
    <property type="entry name" value="ABC_TRANSPORTER_2"/>
    <property type="match status" value="1"/>
</dbReference>
<proteinExistence type="inferred from homology"/>
<dbReference type="EMBL" id="FRDI01000007">
    <property type="protein sequence ID" value="SHN66174.1"/>
    <property type="molecule type" value="Genomic_DNA"/>
</dbReference>
<dbReference type="Gene3D" id="3.40.50.300">
    <property type="entry name" value="P-loop containing nucleotide triphosphate hydrolases"/>
    <property type="match status" value="1"/>
</dbReference>
<dbReference type="InterPro" id="IPR052156">
    <property type="entry name" value="BCAA_Transport_ATP-bd_LivF"/>
</dbReference>
<dbReference type="GO" id="GO:0005524">
    <property type="term" value="F:ATP binding"/>
    <property type="evidence" value="ECO:0007669"/>
    <property type="project" value="UniProtKB-KW"/>
</dbReference>
<dbReference type="GO" id="GO:0015807">
    <property type="term" value="P:L-amino acid transport"/>
    <property type="evidence" value="ECO:0007669"/>
    <property type="project" value="TreeGrafter"/>
</dbReference>
<dbReference type="InterPro" id="IPR017871">
    <property type="entry name" value="ABC_transporter-like_CS"/>
</dbReference>
<evidence type="ECO:0000256" key="4">
    <source>
        <dbReference type="ARBA" id="ARBA00022840"/>
    </source>
</evidence>
<keyword evidence="8" id="KW-1185">Reference proteome</keyword>
<dbReference type="Pfam" id="PF00005">
    <property type="entry name" value="ABC_tran"/>
    <property type="match status" value="1"/>
</dbReference>
<dbReference type="InterPro" id="IPR027417">
    <property type="entry name" value="P-loop_NTPase"/>
</dbReference>
<accession>A0A1M7T607</accession>
<evidence type="ECO:0000256" key="1">
    <source>
        <dbReference type="ARBA" id="ARBA00005417"/>
    </source>
</evidence>
<dbReference type="Proteomes" id="UP000186469">
    <property type="component" value="Unassembled WGS sequence"/>
</dbReference>
<evidence type="ECO:0000259" key="6">
    <source>
        <dbReference type="PROSITE" id="PS50893"/>
    </source>
</evidence>
<evidence type="ECO:0000313" key="7">
    <source>
        <dbReference type="EMBL" id="SHN66174.1"/>
    </source>
</evidence>
<organism evidence="7 8">
    <name type="scientific">Desulfovibrio litoralis DSM 11393</name>
    <dbReference type="NCBI Taxonomy" id="1121455"/>
    <lineage>
        <taxon>Bacteria</taxon>
        <taxon>Pseudomonadati</taxon>
        <taxon>Thermodesulfobacteriota</taxon>
        <taxon>Desulfovibrionia</taxon>
        <taxon>Desulfovibrionales</taxon>
        <taxon>Desulfovibrionaceae</taxon>
        <taxon>Desulfovibrio</taxon>
    </lineage>
</organism>
<dbReference type="CDD" id="cd03224">
    <property type="entry name" value="ABC_TM1139_LivF_branched"/>
    <property type="match status" value="1"/>
</dbReference>
<dbReference type="AlphaFoldDB" id="A0A1M7T607"/>
<dbReference type="SUPFAM" id="SSF52540">
    <property type="entry name" value="P-loop containing nucleoside triphosphate hydrolases"/>
    <property type="match status" value="1"/>
</dbReference>
<dbReference type="InterPro" id="IPR003593">
    <property type="entry name" value="AAA+_ATPase"/>
</dbReference>
<dbReference type="PANTHER" id="PTHR43820:SF4">
    <property type="entry name" value="HIGH-AFFINITY BRANCHED-CHAIN AMINO ACID TRANSPORT ATP-BINDING PROTEIN LIVF"/>
    <property type="match status" value="1"/>
</dbReference>
<dbReference type="RefSeq" id="WP_072697280.1">
    <property type="nucleotide sequence ID" value="NZ_FRDI01000007.1"/>
</dbReference>
<dbReference type="PROSITE" id="PS00211">
    <property type="entry name" value="ABC_TRANSPORTER_1"/>
    <property type="match status" value="1"/>
</dbReference>
<comment type="similarity">
    <text evidence="1">Belongs to the ABC transporter superfamily.</text>
</comment>
<reference evidence="7 8" key="1">
    <citation type="submission" date="2016-12" db="EMBL/GenBank/DDBJ databases">
        <authorList>
            <person name="Song W.-J."/>
            <person name="Kurnit D.M."/>
        </authorList>
    </citation>
    <scope>NUCLEOTIDE SEQUENCE [LARGE SCALE GENOMIC DNA]</scope>
    <source>
        <strain evidence="7 8">DSM 11393</strain>
    </source>
</reference>
<name>A0A1M7T607_9BACT</name>
<dbReference type="PANTHER" id="PTHR43820">
    <property type="entry name" value="HIGH-AFFINITY BRANCHED-CHAIN AMINO ACID TRANSPORT ATP-BINDING PROTEIN LIVF"/>
    <property type="match status" value="1"/>
</dbReference>
<keyword evidence="2" id="KW-0813">Transport</keyword>
<dbReference type="PIRSF" id="PIRSF039137">
    <property type="entry name" value="ABC_branched_ATPase"/>
    <property type="match status" value="1"/>
</dbReference>
<evidence type="ECO:0000256" key="2">
    <source>
        <dbReference type="ARBA" id="ARBA00022448"/>
    </source>
</evidence>
<dbReference type="SMART" id="SM00382">
    <property type="entry name" value="AAA"/>
    <property type="match status" value="1"/>
</dbReference>
<keyword evidence="5" id="KW-0029">Amino-acid transport</keyword>
<dbReference type="InterPro" id="IPR003439">
    <property type="entry name" value="ABC_transporter-like_ATP-bd"/>
</dbReference>
<dbReference type="OrthoDB" id="9809450at2"/>
<gene>
    <name evidence="7" type="ORF">SAMN02745728_01588</name>
</gene>
<evidence type="ECO:0000313" key="8">
    <source>
        <dbReference type="Proteomes" id="UP000186469"/>
    </source>
</evidence>
<dbReference type="InterPro" id="IPR030660">
    <property type="entry name" value="ABC_branched_ATPase_LivF/BraG"/>
</dbReference>
<evidence type="ECO:0000256" key="5">
    <source>
        <dbReference type="ARBA" id="ARBA00022970"/>
    </source>
</evidence>
<dbReference type="STRING" id="1121455.SAMN02745728_01588"/>
<sequence>MNLELKNLHVAYGNVEALHGINLHINMGEIVTILGANGAGKTTTLMSISGLVKPNKGEILFDNQALHSLPSHEIVKRGITQSPEGRRVFGTMSVIENLNLGAFTSQNIKKNTQTLEWIFRLFPRLMERKHQLAGTLSGGEQQMLAIGRALMGNPKILLLDEPSLGLAPILVRSIFSTIKAINDAGVTVILVEQNAKAALKLADRGYVMEVGKIVMEDKASNLLKNPDIQKAYLGGTIK</sequence>
<feature type="domain" description="ABC transporter" evidence="6">
    <location>
        <begin position="3"/>
        <end position="235"/>
    </location>
</feature>
<evidence type="ECO:0000256" key="3">
    <source>
        <dbReference type="ARBA" id="ARBA00022741"/>
    </source>
</evidence>
<keyword evidence="3" id="KW-0547">Nucleotide-binding</keyword>
<protein>
    <submittedName>
        <fullName evidence="7">Amino acid/amide ABC transporter ATP-binding protein 2, HAAT family</fullName>
    </submittedName>
</protein>
<dbReference type="GO" id="GO:0016887">
    <property type="term" value="F:ATP hydrolysis activity"/>
    <property type="evidence" value="ECO:0007669"/>
    <property type="project" value="InterPro"/>
</dbReference>
<keyword evidence="4 7" id="KW-0067">ATP-binding</keyword>
<dbReference type="GO" id="GO:0015658">
    <property type="term" value="F:branched-chain amino acid transmembrane transporter activity"/>
    <property type="evidence" value="ECO:0007669"/>
    <property type="project" value="InterPro"/>
</dbReference>